<keyword evidence="6" id="KW-0648">Protein biosynthesis</keyword>
<dbReference type="Pfam" id="PF02091">
    <property type="entry name" value="tRNA-synt_2e"/>
    <property type="match status" value="1"/>
</dbReference>
<dbReference type="NCBIfam" id="TIGR00388">
    <property type="entry name" value="glyQ"/>
    <property type="match status" value="1"/>
</dbReference>
<dbReference type="PRINTS" id="PR01044">
    <property type="entry name" value="TRNASYNTHGA"/>
</dbReference>
<organism evidence="10 11">
    <name type="scientific">Porphyra umbilicalis</name>
    <name type="common">Purple laver</name>
    <name type="synonym">Red alga</name>
    <dbReference type="NCBI Taxonomy" id="2786"/>
    <lineage>
        <taxon>Eukaryota</taxon>
        <taxon>Rhodophyta</taxon>
        <taxon>Bangiophyceae</taxon>
        <taxon>Bangiales</taxon>
        <taxon>Bangiaceae</taxon>
        <taxon>Porphyra</taxon>
    </lineage>
</organism>
<evidence type="ECO:0000256" key="9">
    <source>
        <dbReference type="SAM" id="MobiDB-lite"/>
    </source>
</evidence>
<dbReference type="AlphaFoldDB" id="A0A1X6PKE3"/>
<dbReference type="PANTHER" id="PTHR30075:SF2">
    <property type="entry name" value="GLYCINE--TRNA LIGASE, CHLOROPLASTIC_MITOCHONDRIAL 2"/>
    <property type="match status" value="1"/>
</dbReference>
<dbReference type="InterPro" id="IPR015944">
    <property type="entry name" value="Gly-tRNA-synth_bsu"/>
</dbReference>
<dbReference type="Gene3D" id="1.20.58.180">
    <property type="entry name" value="Class II aaRS and biotin synthetases, domain 2"/>
    <property type="match status" value="1"/>
</dbReference>
<evidence type="ECO:0000313" key="10">
    <source>
        <dbReference type="EMBL" id="OSX81133.1"/>
    </source>
</evidence>
<accession>A0A1X6PKE3</accession>
<keyword evidence="5" id="KW-0067">ATP-binding</keyword>
<evidence type="ECO:0000256" key="4">
    <source>
        <dbReference type="ARBA" id="ARBA00022741"/>
    </source>
</evidence>
<dbReference type="Pfam" id="PF02092">
    <property type="entry name" value="tRNA_synt_2f"/>
    <property type="match status" value="1"/>
</dbReference>
<sequence length="1173" mass="119696">MAELAFSPSAATALWRGRGTGVLSRAAAAAARSSARRLPIPVGAIVWTRRVGTASSSFLAPAAGAPAASLPPRGGGQSPTPRGWARPTASLSSAPVPPPPPPPAARVAVNGDTPADAAAMAATPAAPALTFQDAIARLQAYWATHGCLLMQPHNAEVGAGTFNPATFLRALGPEPWRAAYPEPSVRPDDARYGENPNRVAQHTQFQVVIKPAPTDAQALLLGSYAALGIDIAAHDVRFVEDNWASPALGAWGLGWEVWLDGMEITQFTYFQAAGGAPLDAVSLEITYGLERILMRQQGVSHFKDIAFGGGATPDAAASYGDVWMQSEVEMSGYYLDAANVERTAAFFDAYEAEARALLDASLPLPAYTFLIKASHVFNVLDARGAVGVTERARFFGRMRALARDVAKMWIERREALGFPLLTSGTFPLLPEVAAPTDGAAATPVPPPSVSGEGGTATLVFEVGTEELPAGVVAGILPQLEARLCAALEKLGLPHGSVSVDATPRRLVATVADVATRTPDVVRDVRGPPARIAFDAEGAPTKAATGFLRANGVGDIRAAEQRDGYLYLSVAEAGVDAAAVLASALEGVVGGLSFTKVMRWNTSGVAFSRPIRSLLALLGDRIIAVRYAGVAAGRVTYGLRDGRGYPVPATVDTADAYPSVLAGAGVVLSTAERRRRITEGVAAAAAAVGGVVPPAYLDGELMDEVVHLVEHPLPVLGSYEAAFLDLPADILITVMRKHQRYFPVEDPASPGKLLPAFVTVGNGNPDTFDAAAVREGNEAVLRARYADAAFFYAKDTAEGVTLGSFVPSLAGLTFQENAGSMLDKTKRVAALVPRLAASLPVPLAAADEADATAAAGLFKADLATALVVELTSLAGVMGRHYASLTGEVSEGAATAIYEAVLPRSAADALPATPAGVVLAVADRLDSLVALFAVGCAPTSAADPYALRRAALGVLSTLRASGTAASLADAVAAAADCVGTPEAAAAVPDVLDFMSRRLGAALTDDGLPADVVRAVLAAGAADNPAAAAATAADLAALRGAAATDAGPSLDDALAAHARPARLVKSPAAAAEVAAAAAVAVAAGTPAADPTAVLTGAAERDLLAAVAAAEAAVASATGVADVVRAMGGCKAAVDAFFDGVMVMDEDEAVRRARLGLCARVAALPAGWFDPAELQGA</sequence>
<evidence type="ECO:0000256" key="7">
    <source>
        <dbReference type="ARBA" id="ARBA00023146"/>
    </source>
</evidence>
<comment type="catalytic activity">
    <reaction evidence="8">
        <text>tRNA(Gly) + glycine + ATP = glycyl-tRNA(Gly) + AMP + diphosphate</text>
        <dbReference type="Rhea" id="RHEA:16013"/>
        <dbReference type="Rhea" id="RHEA-COMP:9664"/>
        <dbReference type="Rhea" id="RHEA-COMP:9683"/>
        <dbReference type="ChEBI" id="CHEBI:30616"/>
        <dbReference type="ChEBI" id="CHEBI:33019"/>
        <dbReference type="ChEBI" id="CHEBI:57305"/>
        <dbReference type="ChEBI" id="CHEBI:78442"/>
        <dbReference type="ChEBI" id="CHEBI:78522"/>
        <dbReference type="ChEBI" id="CHEBI:456215"/>
        <dbReference type="EC" id="6.1.1.14"/>
    </reaction>
</comment>
<dbReference type="GO" id="GO:0006426">
    <property type="term" value="P:glycyl-tRNA aminoacylation"/>
    <property type="evidence" value="ECO:0007669"/>
    <property type="project" value="InterPro"/>
</dbReference>
<dbReference type="NCBIfam" id="NF006827">
    <property type="entry name" value="PRK09348.1"/>
    <property type="match status" value="1"/>
</dbReference>
<proteinExistence type="inferred from homology"/>
<feature type="compositionally biased region" description="Pro residues" evidence="9">
    <location>
        <begin position="95"/>
        <end position="104"/>
    </location>
</feature>
<dbReference type="InterPro" id="IPR006194">
    <property type="entry name" value="Gly-tRNA-synth_heterodimer"/>
</dbReference>
<dbReference type="HAMAP" id="MF_00254">
    <property type="entry name" value="Gly_tRNA_synth_alpha"/>
    <property type="match status" value="1"/>
</dbReference>
<evidence type="ECO:0000256" key="1">
    <source>
        <dbReference type="ARBA" id="ARBA00008226"/>
    </source>
</evidence>
<feature type="compositionally biased region" description="Low complexity" evidence="9">
    <location>
        <begin position="63"/>
        <end position="72"/>
    </location>
</feature>
<dbReference type="NCBIfam" id="TIGR00211">
    <property type="entry name" value="glyS"/>
    <property type="match status" value="1"/>
</dbReference>
<evidence type="ECO:0000313" key="11">
    <source>
        <dbReference type="Proteomes" id="UP000218209"/>
    </source>
</evidence>
<dbReference type="SUPFAM" id="SSF109604">
    <property type="entry name" value="HD-domain/PDEase-like"/>
    <property type="match status" value="1"/>
</dbReference>
<dbReference type="PANTHER" id="PTHR30075">
    <property type="entry name" value="GLYCYL-TRNA SYNTHETASE"/>
    <property type="match status" value="1"/>
</dbReference>
<name>A0A1X6PKE3_PORUM</name>
<dbReference type="GO" id="GO:0005829">
    <property type="term" value="C:cytosol"/>
    <property type="evidence" value="ECO:0007669"/>
    <property type="project" value="TreeGrafter"/>
</dbReference>
<evidence type="ECO:0000256" key="2">
    <source>
        <dbReference type="ARBA" id="ARBA00012829"/>
    </source>
</evidence>
<dbReference type="GO" id="GO:0005524">
    <property type="term" value="F:ATP binding"/>
    <property type="evidence" value="ECO:0007669"/>
    <property type="project" value="UniProtKB-KW"/>
</dbReference>
<dbReference type="GO" id="GO:0004820">
    <property type="term" value="F:glycine-tRNA ligase activity"/>
    <property type="evidence" value="ECO:0007669"/>
    <property type="project" value="UniProtKB-EC"/>
</dbReference>
<keyword evidence="7" id="KW-0030">Aminoacyl-tRNA synthetase</keyword>
<dbReference type="SUPFAM" id="SSF55681">
    <property type="entry name" value="Class II aaRS and biotin synthetases"/>
    <property type="match status" value="1"/>
</dbReference>
<gene>
    <name evidence="10" type="ORF">BU14_0025s0015</name>
</gene>
<dbReference type="Gene3D" id="3.30.930.10">
    <property type="entry name" value="Bira Bifunctional Protein, Domain 2"/>
    <property type="match status" value="1"/>
</dbReference>
<evidence type="ECO:0000256" key="3">
    <source>
        <dbReference type="ARBA" id="ARBA00022598"/>
    </source>
</evidence>
<keyword evidence="11" id="KW-1185">Reference proteome</keyword>
<evidence type="ECO:0000256" key="6">
    <source>
        <dbReference type="ARBA" id="ARBA00022917"/>
    </source>
</evidence>
<evidence type="ECO:0000256" key="5">
    <source>
        <dbReference type="ARBA" id="ARBA00022840"/>
    </source>
</evidence>
<dbReference type="Proteomes" id="UP000218209">
    <property type="component" value="Unassembled WGS sequence"/>
</dbReference>
<reference evidence="10 11" key="1">
    <citation type="submission" date="2017-03" db="EMBL/GenBank/DDBJ databases">
        <title>WGS assembly of Porphyra umbilicalis.</title>
        <authorList>
            <person name="Brawley S.H."/>
            <person name="Blouin N.A."/>
            <person name="Ficko-Blean E."/>
            <person name="Wheeler G.L."/>
            <person name="Lohr M."/>
            <person name="Goodson H.V."/>
            <person name="Jenkins J.W."/>
            <person name="Blaby-Haas C.E."/>
            <person name="Helliwell K.E."/>
            <person name="Chan C."/>
            <person name="Marriage T."/>
            <person name="Bhattacharya D."/>
            <person name="Klein A.S."/>
            <person name="Badis Y."/>
            <person name="Brodie J."/>
            <person name="Cao Y."/>
            <person name="Collen J."/>
            <person name="Dittami S.M."/>
            <person name="Gachon C.M."/>
            <person name="Green B.R."/>
            <person name="Karpowicz S."/>
            <person name="Kim J.W."/>
            <person name="Kudahl U."/>
            <person name="Lin S."/>
            <person name="Michel G."/>
            <person name="Mittag M."/>
            <person name="Olson B.J."/>
            <person name="Pangilinan J."/>
            <person name="Peng Y."/>
            <person name="Qiu H."/>
            <person name="Shu S."/>
            <person name="Singer J.T."/>
            <person name="Smith A.G."/>
            <person name="Sprecher B.N."/>
            <person name="Wagner V."/>
            <person name="Wang W."/>
            <person name="Wang Z.-Y."/>
            <person name="Yan J."/>
            <person name="Yarish C."/>
            <person name="Zoeuner-Riek S."/>
            <person name="Zhuang Y."/>
            <person name="Zou Y."/>
            <person name="Lindquist E.A."/>
            <person name="Grimwood J."/>
            <person name="Barry K."/>
            <person name="Rokhsar D.S."/>
            <person name="Schmutz J."/>
            <person name="Stiller J.W."/>
            <person name="Grossman A.R."/>
            <person name="Prochnik S.E."/>
        </authorList>
    </citation>
    <scope>NUCLEOTIDE SEQUENCE [LARGE SCALE GENOMIC DNA]</scope>
    <source>
        <strain evidence="10">4086291</strain>
    </source>
</reference>
<dbReference type="InterPro" id="IPR045864">
    <property type="entry name" value="aa-tRNA-synth_II/BPL/LPL"/>
</dbReference>
<comment type="similarity">
    <text evidence="1">Belongs to the class-II aminoacyl-tRNA synthetase family.</text>
</comment>
<dbReference type="InterPro" id="IPR002310">
    <property type="entry name" value="Gly-tRNA_ligase_asu"/>
</dbReference>
<dbReference type="EC" id="6.1.1.14" evidence="2"/>
<protein>
    <recommendedName>
        <fullName evidence="2">glycine--tRNA ligase</fullName>
        <ecNumber evidence="2">6.1.1.14</ecNumber>
    </recommendedName>
</protein>
<dbReference type="OrthoDB" id="1545at2759"/>
<dbReference type="EMBL" id="KV918765">
    <property type="protein sequence ID" value="OSX81133.1"/>
    <property type="molecule type" value="Genomic_DNA"/>
</dbReference>
<keyword evidence="3" id="KW-0436">Ligase</keyword>
<evidence type="ECO:0000256" key="8">
    <source>
        <dbReference type="ARBA" id="ARBA00047937"/>
    </source>
</evidence>
<keyword evidence="4" id="KW-0547">Nucleotide-binding</keyword>
<dbReference type="PROSITE" id="PS50861">
    <property type="entry name" value="AA_TRNA_LIGASE_II_GLYAB"/>
    <property type="match status" value="2"/>
</dbReference>
<dbReference type="HAMAP" id="MF_00255">
    <property type="entry name" value="Gly_tRNA_synth_beta"/>
    <property type="match status" value="1"/>
</dbReference>
<feature type="region of interest" description="Disordered" evidence="9">
    <location>
        <begin position="63"/>
        <end position="110"/>
    </location>
</feature>